<dbReference type="EMBL" id="SZUA01000001">
    <property type="protein sequence ID" value="TKR34294.1"/>
    <property type="molecule type" value="Genomic_DNA"/>
</dbReference>
<feature type="compositionally biased region" description="Low complexity" evidence="1">
    <location>
        <begin position="189"/>
        <end position="200"/>
    </location>
</feature>
<sequence length="305" mass="34344">MVLHALLFLLMFAGLWWTRVSAPVSAAGPIVEAELIDPNALSARMKRVLAQRPEPVPPEEVTPPPQPAEEETNPPPQPQPEPRPQDAPVPQQQQAQEQVPEPDTREQERVDREAIALEQREKEQEEKRRQEQIDLTERQRQEEAEQKQRLAQQQKEEELKKIRAEIAKAKRDEDLAQQRLKQLADRRAQQASSYADAAPSASPPPGNEGANSDLAAKYAAALQEAILRNWTRPDTVPLGQRCRLNIRQLPGGEVVDVQVSPSCPYDELGRRSVEAAVLKAQPLPYAGFEAVFQRNLTLNFEAQDR</sequence>
<dbReference type="GO" id="GO:0016020">
    <property type="term" value="C:membrane"/>
    <property type="evidence" value="ECO:0007669"/>
    <property type="project" value="InterPro"/>
</dbReference>
<evidence type="ECO:0000256" key="1">
    <source>
        <dbReference type="SAM" id="MobiDB-lite"/>
    </source>
</evidence>
<protein>
    <submittedName>
        <fullName evidence="2">Cell envelope integrity protein TolA</fullName>
    </submittedName>
</protein>
<comment type="caution">
    <text evidence="2">The sequence shown here is derived from an EMBL/GenBank/DDBJ whole genome shotgun (WGS) entry which is preliminary data.</text>
</comment>
<evidence type="ECO:0000313" key="3">
    <source>
        <dbReference type="Proteomes" id="UP000308707"/>
    </source>
</evidence>
<dbReference type="Gene3D" id="3.30.1150.10">
    <property type="match status" value="1"/>
</dbReference>
<feature type="region of interest" description="Disordered" evidence="1">
    <location>
        <begin position="51"/>
        <end position="212"/>
    </location>
</feature>
<dbReference type="Pfam" id="PF13103">
    <property type="entry name" value="TonB_2"/>
    <property type="match status" value="1"/>
</dbReference>
<feature type="compositionally biased region" description="Low complexity" evidence="1">
    <location>
        <begin position="88"/>
        <end position="101"/>
    </location>
</feature>
<dbReference type="SUPFAM" id="SSF74653">
    <property type="entry name" value="TolA/TonB C-terminal domain"/>
    <property type="match status" value="1"/>
</dbReference>
<dbReference type="AlphaFoldDB" id="A0A4U5JWJ1"/>
<dbReference type="GO" id="GO:0019534">
    <property type="term" value="F:toxin transmembrane transporter activity"/>
    <property type="evidence" value="ECO:0007669"/>
    <property type="project" value="InterPro"/>
</dbReference>
<proteinExistence type="predicted"/>
<dbReference type="NCBIfam" id="TIGR02794">
    <property type="entry name" value="tolA_full"/>
    <property type="match status" value="1"/>
</dbReference>
<dbReference type="Proteomes" id="UP000308707">
    <property type="component" value="Unassembled WGS sequence"/>
</dbReference>
<organism evidence="2 3">
    <name type="scientific">Luteimonas gilva</name>
    <dbReference type="NCBI Taxonomy" id="2572684"/>
    <lineage>
        <taxon>Bacteria</taxon>
        <taxon>Pseudomonadati</taxon>
        <taxon>Pseudomonadota</taxon>
        <taxon>Gammaproteobacteria</taxon>
        <taxon>Lysobacterales</taxon>
        <taxon>Lysobacteraceae</taxon>
        <taxon>Luteimonas</taxon>
    </lineage>
</organism>
<keyword evidence="3" id="KW-1185">Reference proteome</keyword>
<reference evidence="2 3" key="1">
    <citation type="submission" date="2019-04" db="EMBL/GenBank/DDBJ databases">
        <title>Reference strain of H23.</title>
        <authorList>
            <person name="Luo X."/>
        </authorList>
    </citation>
    <scope>NUCLEOTIDE SEQUENCE [LARGE SCALE GENOMIC DNA]</scope>
    <source>
        <strain evidence="2 3">H23</strain>
    </source>
</reference>
<dbReference type="OrthoDB" id="5948502at2"/>
<accession>A0A4U5JWJ1</accession>
<dbReference type="GO" id="GO:0043213">
    <property type="term" value="P:bacteriocin transport"/>
    <property type="evidence" value="ECO:0007669"/>
    <property type="project" value="InterPro"/>
</dbReference>
<gene>
    <name evidence="2" type="primary">tolA</name>
    <name evidence="2" type="ORF">FCE95_07750</name>
</gene>
<feature type="compositionally biased region" description="Pro residues" evidence="1">
    <location>
        <begin position="54"/>
        <end position="87"/>
    </location>
</feature>
<name>A0A4U5JWJ1_9GAMM</name>
<evidence type="ECO:0000313" key="2">
    <source>
        <dbReference type="EMBL" id="TKR34294.1"/>
    </source>
</evidence>
<feature type="compositionally biased region" description="Basic and acidic residues" evidence="1">
    <location>
        <begin position="102"/>
        <end position="188"/>
    </location>
</feature>
<dbReference type="InterPro" id="IPR014161">
    <property type="entry name" value="Tol-Pal_TolA"/>
</dbReference>